<dbReference type="InterPro" id="IPR016461">
    <property type="entry name" value="COMT-like"/>
</dbReference>
<dbReference type="GO" id="GO:0008171">
    <property type="term" value="F:O-methyltransferase activity"/>
    <property type="evidence" value="ECO:0007669"/>
    <property type="project" value="InterPro"/>
</dbReference>
<dbReference type="Gene3D" id="1.10.10.10">
    <property type="entry name" value="Winged helix-like DNA-binding domain superfamily/Winged helix DNA-binding domain"/>
    <property type="match status" value="1"/>
</dbReference>
<dbReference type="InterPro" id="IPR036388">
    <property type="entry name" value="WH-like_DNA-bd_sf"/>
</dbReference>
<dbReference type="InterPro" id="IPR029063">
    <property type="entry name" value="SAM-dependent_MTases_sf"/>
</dbReference>
<keyword evidence="2" id="KW-0808">Transferase</keyword>
<dbReference type="InterPro" id="IPR001077">
    <property type="entry name" value="COMT_C"/>
</dbReference>
<dbReference type="PROSITE" id="PS51683">
    <property type="entry name" value="SAM_OMT_II"/>
    <property type="match status" value="1"/>
</dbReference>
<evidence type="ECO:0000313" key="5">
    <source>
        <dbReference type="EMBL" id="KAK7014078.1"/>
    </source>
</evidence>
<dbReference type="PANTHER" id="PTHR43712:SF2">
    <property type="entry name" value="O-METHYLTRANSFERASE CICE"/>
    <property type="match status" value="1"/>
</dbReference>
<reference evidence="5 6" key="1">
    <citation type="submission" date="2024-01" db="EMBL/GenBank/DDBJ databases">
        <title>A draft genome for a cacao thread blight-causing isolate of Paramarasmius palmivorus.</title>
        <authorList>
            <person name="Baruah I.K."/>
            <person name="Bukari Y."/>
            <person name="Amoako-Attah I."/>
            <person name="Meinhardt L.W."/>
            <person name="Bailey B.A."/>
            <person name="Cohen S.P."/>
        </authorList>
    </citation>
    <scope>NUCLEOTIDE SEQUENCE [LARGE SCALE GENOMIC DNA]</scope>
    <source>
        <strain evidence="5 6">GH-12</strain>
    </source>
</reference>
<keyword evidence="1" id="KW-0489">Methyltransferase</keyword>
<proteinExistence type="predicted"/>
<protein>
    <recommendedName>
        <fullName evidence="4">O-methyltransferase C-terminal domain-containing protein</fullName>
    </recommendedName>
</protein>
<dbReference type="EMBL" id="JAYKXP010000377">
    <property type="protein sequence ID" value="KAK7014078.1"/>
    <property type="molecule type" value="Genomic_DNA"/>
</dbReference>
<evidence type="ECO:0000259" key="4">
    <source>
        <dbReference type="Pfam" id="PF00891"/>
    </source>
</evidence>
<dbReference type="Proteomes" id="UP001383192">
    <property type="component" value="Unassembled WGS sequence"/>
</dbReference>
<sequence>MSLTPTRVLLELIQKNVEVLEKACAASGTDIPDLHLPFHPSTEAFRTNPDAAEASNVIVAAAQQLAATLAPPQVALYDVVGGAFKSAAIRVCIESNVTEILREAGPQGLHVDDIAKINGQDSRKLGKLRTQLFRTSANPTTHSPIPAHSIATSHIPRNLFKLPCTRDSPEQKHDDTMGLAALASHHLDEAFKAAAYSWEACSDPATAHSGEPDASPFAKAFNKRQTLWNFYEQPEQKFRQNRFGIGMCGIQALQPPDAVMNGTWSLVLPCNSPADVKAIAFDWKAVPAGSLVVDVGGGIGSVTHTILKHCPDLKFVVQDLPGPVDDGKKWWATNMPQAIESGQVKLEVHDFLTPQPQKGPEIFMIKQIMHDWSDEYCVKILKHLRDAATPGTRLLVLESIIPYSCHDPSADDKNGIPGAAPKEAPAPLLANYGAVNEMGYLADIDMFLLFNSQERTVGHFDRLLQSTGWKLTVVNRQPGDSTYMQSMEAVPL</sequence>
<evidence type="ECO:0000313" key="6">
    <source>
        <dbReference type="Proteomes" id="UP001383192"/>
    </source>
</evidence>
<evidence type="ECO:0000256" key="2">
    <source>
        <dbReference type="ARBA" id="ARBA00022679"/>
    </source>
</evidence>
<keyword evidence="6" id="KW-1185">Reference proteome</keyword>
<dbReference type="SUPFAM" id="SSF53335">
    <property type="entry name" value="S-adenosyl-L-methionine-dependent methyltransferases"/>
    <property type="match status" value="1"/>
</dbReference>
<dbReference type="GO" id="GO:0032259">
    <property type="term" value="P:methylation"/>
    <property type="evidence" value="ECO:0007669"/>
    <property type="project" value="UniProtKB-KW"/>
</dbReference>
<dbReference type="Gene3D" id="3.40.50.150">
    <property type="entry name" value="Vaccinia Virus protein VP39"/>
    <property type="match status" value="1"/>
</dbReference>
<evidence type="ECO:0000256" key="3">
    <source>
        <dbReference type="ARBA" id="ARBA00022691"/>
    </source>
</evidence>
<evidence type="ECO:0000256" key="1">
    <source>
        <dbReference type="ARBA" id="ARBA00022603"/>
    </source>
</evidence>
<name>A0AAW0AMD0_9AGAR</name>
<dbReference type="PANTHER" id="PTHR43712">
    <property type="entry name" value="PUTATIVE (AFU_ORTHOLOGUE AFUA_4G14580)-RELATED"/>
    <property type="match status" value="1"/>
</dbReference>
<feature type="domain" description="O-methyltransferase C-terminal" evidence="4">
    <location>
        <begin position="290"/>
        <end position="409"/>
    </location>
</feature>
<accession>A0AAW0AMD0</accession>
<dbReference type="Pfam" id="PF00891">
    <property type="entry name" value="Methyltransf_2"/>
    <property type="match status" value="1"/>
</dbReference>
<dbReference type="AlphaFoldDB" id="A0AAW0AMD0"/>
<gene>
    <name evidence="5" type="ORF">VNI00_019427</name>
</gene>
<organism evidence="5 6">
    <name type="scientific">Paramarasmius palmivorus</name>
    <dbReference type="NCBI Taxonomy" id="297713"/>
    <lineage>
        <taxon>Eukaryota</taxon>
        <taxon>Fungi</taxon>
        <taxon>Dikarya</taxon>
        <taxon>Basidiomycota</taxon>
        <taxon>Agaricomycotina</taxon>
        <taxon>Agaricomycetes</taxon>
        <taxon>Agaricomycetidae</taxon>
        <taxon>Agaricales</taxon>
        <taxon>Marasmiineae</taxon>
        <taxon>Marasmiaceae</taxon>
        <taxon>Paramarasmius</taxon>
    </lineage>
</organism>
<keyword evidence="3" id="KW-0949">S-adenosyl-L-methionine</keyword>
<comment type="caution">
    <text evidence="5">The sequence shown here is derived from an EMBL/GenBank/DDBJ whole genome shotgun (WGS) entry which is preliminary data.</text>
</comment>